<accession>A0A1M6ANB9</accession>
<evidence type="ECO:0008006" key="3">
    <source>
        <dbReference type="Google" id="ProtNLM"/>
    </source>
</evidence>
<evidence type="ECO:0000313" key="1">
    <source>
        <dbReference type="EMBL" id="SHI37887.1"/>
    </source>
</evidence>
<proteinExistence type="predicted"/>
<name>A0A1M6ANB9_9CLOT</name>
<organism evidence="1 2">
    <name type="scientific">Clostridium intestinale DSM 6191</name>
    <dbReference type="NCBI Taxonomy" id="1121320"/>
    <lineage>
        <taxon>Bacteria</taxon>
        <taxon>Bacillati</taxon>
        <taxon>Bacillota</taxon>
        <taxon>Clostridia</taxon>
        <taxon>Eubacteriales</taxon>
        <taxon>Clostridiaceae</taxon>
        <taxon>Clostridium</taxon>
    </lineage>
</organism>
<evidence type="ECO:0000313" key="2">
    <source>
        <dbReference type="Proteomes" id="UP000184241"/>
    </source>
</evidence>
<sequence>MLKLSNFIKNEEDSDSSYICYNLNTSVRIFNYLMKDEELDEIYIYVSTSIKLIDVIKYVINYIDWFSACEDVLTSYYENKIGEKVYRTWFSEIEVYRIDFTFNDEYDYGATVYCGDRIYIDHSLEIDFDKTNILDIRLNG</sequence>
<dbReference type="RefSeq" id="WP_073021962.1">
    <property type="nucleotide sequence ID" value="NZ_FQXU01000013.1"/>
</dbReference>
<dbReference type="EMBL" id="FQXU01000013">
    <property type="protein sequence ID" value="SHI37887.1"/>
    <property type="molecule type" value="Genomic_DNA"/>
</dbReference>
<reference evidence="1 2" key="1">
    <citation type="submission" date="2016-11" db="EMBL/GenBank/DDBJ databases">
        <authorList>
            <person name="Jaros S."/>
            <person name="Januszkiewicz K."/>
            <person name="Wedrychowicz H."/>
        </authorList>
    </citation>
    <scope>NUCLEOTIDE SEQUENCE [LARGE SCALE GENOMIC DNA]</scope>
    <source>
        <strain evidence="1 2">DSM 6191</strain>
    </source>
</reference>
<protein>
    <recommendedName>
        <fullName evidence="3">DUF2262 domain-containing protein</fullName>
    </recommendedName>
</protein>
<dbReference type="Proteomes" id="UP000184241">
    <property type="component" value="Unassembled WGS sequence"/>
</dbReference>
<dbReference type="AlphaFoldDB" id="A0A1M6ANB9"/>
<gene>
    <name evidence="1" type="ORF">SAMN02745941_03711</name>
</gene>